<dbReference type="Proteomes" id="UP001500837">
    <property type="component" value="Unassembled WGS sequence"/>
</dbReference>
<sequence>MGFHTFDAAKAATLEDAAERYRYCSREELLGMLAPEPDDVVADLGSGTGFYADDVAPFVGTLHAVDVQPAMHDYYREKGAPENVTLVAADVGDLPLADDALDGAYGTMTFHEFADAESVAELARVCRPGARLAIVDWSAAGAGETGPPLTERHDAERVATMLADGGFDVARAAERVETLAVSATR</sequence>
<protein>
    <submittedName>
        <fullName evidence="5">Methyltransferase domain-containing protein</fullName>
    </submittedName>
</protein>
<dbReference type="InterPro" id="IPR013216">
    <property type="entry name" value="Methyltransf_11"/>
</dbReference>
<evidence type="ECO:0000259" key="4">
    <source>
        <dbReference type="Pfam" id="PF08241"/>
    </source>
</evidence>
<evidence type="ECO:0000256" key="2">
    <source>
        <dbReference type="ARBA" id="ARBA00022679"/>
    </source>
</evidence>
<evidence type="ECO:0000256" key="3">
    <source>
        <dbReference type="ARBA" id="ARBA00022691"/>
    </source>
</evidence>
<dbReference type="CDD" id="cd02440">
    <property type="entry name" value="AdoMet_MTases"/>
    <property type="match status" value="1"/>
</dbReference>
<reference evidence="5 6" key="1">
    <citation type="journal article" date="2019" name="Int. J. Syst. Evol. Microbiol.">
        <title>The Global Catalogue of Microorganisms (GCM) 10K type strain sequencing project: providing services to taxonomists for standard genome sequencing and annotation.</title>
        <authorList>
            <consortium name="The Broad Institute Genomics Platform"/>
            <consortium name="The Broad Institute Genome Sequencing Center for Infectious Disease"/>
            <person name="Wu L."/>
            <person name="Ma J."/>
        </authorList>
    </citation>
    <scope>NUCLEOTIDE SEQUENCE [LARGE SCALE GENOMIC DNA]</scope>
    <source>
        <strain evidence="5 6">JCM 16330</strain>
    </source>
</reference>
<keyword evidence="1 5" id="KW-0489">Methyltransferase</keyword>
<dbReference type="InterPro" id="IPR023576">
    <property type="entry name" value="UbiE/COQ5_MeTrFase_CS"/>
</dbReference>
<dbReference type="SUPFAM" id="SSF53335">
    <property type="entry name" value="S-adenosyl-L-methionine-dependent methyltransferases"/>
    <property type="match status" value="1"/>
</dbReference>
<organism evidence="5 6">
    <name type="scientific">Halarchaeum salinum</name>
    <dbReference type="NCBI Taxonomy" id="489912"/>
    <lineage>
        <taxon>Archaea</taxon>
        <taxon>Methanobacteriati</taxon>
        <taxon>Methanobacteriota</taxon>
        <taxon>Stenosarchaea group</taxon>
        <taxon>Halobacteria</taxon>
        <taxon>Halobacteriales</taxon>
        <taxon>Halobacteriaceae</taxon>
    </lineage>
</organism>
<evidence type="ECO:0000313" key="6">
    <source>
        <dbReference type="Proteomes" id="UP001500837"/>
    </source>
</evidence>
<dbReference type="Gene3D" id="3.40.50.150">
    <property type="entry name" value="Vaccinia Virus protein VP39"/>
    <property type="match status" value="1"/>
</dbReference>
<dbReference type="GO" id="GO:0008757">
    <property type="term" value="F:S-adenosylmethionine-dependent methyltransferase activity"/>
    <property type="evidence" value="ECO:0007669"/>
    <property type="project" value="InterPro"/>
</dbReference>
<dbReference type="InterPro" id="IPR029063">
    <property type="entry name" value="SAM-dependent_MTases_sf"/>
</dbReference>
<dbReference type="PANTHER" id="PTHR43591:SF110">
    <property type="entry name" value="RHODANESE DOMAIN-CONTAINING PROTEIN"/>
    <property type="match status" value="1"/>
</dbReference>
<accession>A0AAV3S2P6</accession>
<keyword evidence="3" id="KW-0949">S-adenosyl-L-methionine</keyword>
<dbReference type="GO" id="GO:0032259">
    <property type="term" value="P:methylation"/>
    <property type="evidence" value="ECO:0007669"/>
    <property type="project" value="UniProtKB-KW"/>
</dbReference>
<dbReference type="Pfam" id="PF08241">
    <property type="entry name" value="Methyltransf_11"/>
    <property type="match status" value="1"/>
</dbReference>
<evidence type="ECO:0000256" key="1">
    <source>
        <dbReference type="ARBA" id="ARBA00022603"/>
    </source>
</evidence>
<dbReference type="EMBL" id="BAAABL010000020">
    <property type="protein sequence ID" value="GAA0292308.1"/>
    <property type="molecule type" value="Genomic_DNA"/>
</dbReference>
<dbReference type="PROSITE" id="PS01184">
    <property type="entry name" value="UBIE_2"/>
    <property type="match status" value="1"/>
</dbReference>
<comment type="caution">
    <text evidence="5">The sequence shown here is derived from an EMBL/GenBank/DDBJ whole genome shotgun (WGS) entry which is preliminary data.</text>
</comment>
<name>A0AAV3S2P6_9EURY</name>
<gene>
    <name evidence="5" type="ORF">GCM10009066_03530</name>
</gene>
<proteinExistence type="predicted"/>
<dbReference type="PANTHER" id="PTHR43591">
    <property type="entry name" value="METHYLTRANSFERASE"/>
    <property type="match status" value="1"/>
</dbReference>
<keyword evidence="6" id="KW-1185">Reference proteome</keyword>
<dbReference type="AlphaFoldDB" id="A0AAV3S2P6"/>
<dbReference type="RefSeq" id="WP_211312460.1">
    <property type="nucleotide sequence ID" value="NZ_BAAABL010000020.1"/>
</dbReference>
<feature type="domain" description="Methyltransferase type 11" evidence="4">
    <location>
        <begin position="43"/>
        <end position="134"/>
    </location>
</feature>
<evidence type="ECO:0000313" key="5">
    <source>
        <dbReference type="EMBL" id="GAA0292308.1"/>
    </source>
</evidence>
<keyword evidence="2" id="KW-0808">Transferase</keyword>